<name>A0A399E9Z6_9DEIN</name>
<dbReference type="AlphaFoldDB" id="A0A399E9Z6"/>
<protein>
    <submittedName>
        <fullName evidence="7">YihY family inner membrane protein</fullName>
    </submittedName>
</protein>
<keyword evidence="3 6" id="KW-0812">Transmembrane</keyword>
<feature type="transmembrane region" description="Helical" evidence="6">
    <location>
        <begin position="97"/>
        <end position="120"/>
    </location>
</feature>
<feature type="transmembrane region" description="Helical" evidence="6">
    <location>
        <begin position="159"/>
        <end position="182"/>
    </location>
</feature>
<dbReference type="OrthoDB" id="32292at2"/>
<dbReference type="Pfam" id="PF03631">
    <property type="entry name" value="Virul_fac_BrkB"/>
    <property type="match status" value="1"/>
</dbReference>
<dbReference type="GO" id="GO:0005886">
    <property type="term" value="C:plasma membrane"/>
    <property type="evidence" value="ECO:0007669"/>
    <property type="project" value="UniProtKB-SubCell"/>
</dbReference>
<organism evidence="7 8">
    <name type="scientific">Calidithermus terrae</name>
    <dbReference type="NCBI Taxonomy" id="1408545"/>
    <lineage>
        <taxon>Bacteria</taxon>
        <taxon>Thermotogati</taxon>
        <taxon>Deinococcota</taxon>
        <taxon>Deinococci</taxon>
        <taxon>Thermales</taxon>
        <taxon>Thermaceae</taxon>
        <taxon>Calidithermus</taxon>
    </lineage>
</organism>
<evidence type="ECO:0000313" key="7">
    <source>
        <dbReference type="EMBL" id="RIH80696.1"/>
    </source>
</evidence>
<evidence type="ECO:0000256" key="6">
    <source>
        <dbReference type="SAM" id="Phobius"/>
    </source>
</evidence>
<evidence type="ECO:0000313" key="8">
    <source>
        <dbReference type="Proteomes" id="UP000265715"/>
    </source>
</evidence>
<keyword evidence="2" id="KW-1003">Cell membrane</keyword>
<feature type="transmembrane region" description="Helical" evidence="6">
    <location>
        <begin position="202"/>
        <end position="220"/>
    </location>
</feature>
<gene>
    <name evidence="7" type="ORF">Mterra_03478</name>
</gene>
<dbReference type="PANTHER" id="PTHR30213:SF0">
    <property type="entry name" value="UPF0761 MEMBRANE PROTEIN YIHY"/>
    <property type="match status" value="1"/>
</dbReference>
<feature type="transmembrane region" description="Helical" evidence="6">
    <location>
        <begin position="264"/>
        <end position="289"/>
    </location>
</feature>
<feature type="transmembrane region" description="Helical" evidence="6">
    <location>
        <begin position="227"/>
        <end position="244"/>
    </location>
</feature>
<sequence>MNPRLSRMVRAYTNAHIPFFAAALSYYALFSLMPLLFLLVGVFGFVLSGNEGLRDAFLVRLVELTVYLLPTQPELANGLVSFLTRGAFPITLGSLLVLLWASSGFFASLAYALGIIFGGLSPHLHQAELPTPMEGYTPMTGQKLLRAGQRVWRYVRSRVLALLAPLLLGLALILLALGGLALSFLLRYLPPELGILRGGLELALPLLGAFLLFLVTYTLLPLPAPRLGAAVVAAGAAALAWDGMRLGLPLLLPRAQYYEVLYGPIAGFLLAMVGFYLTMWILLVGAVLARGLSEAG</sequence>
<dbReference type="RefSeq" id="WP_119316379.1">
    <property type="nucleotide sequence ID" value="NZ_QXDL01000221.1"/>
</dbReference>
<feature type="transmembrane region" description="Helical" evidence="6">
    <location>
        <begin position="20"/>
        <end position="47"/>
    </location>
</feature>
<proteinExistence type="predicted"/>
<evidence type="ECO:0000256" key="2">
    <source>
        <dbReference type="ARBA" id="ARBA00022475"/>
    </source>
</evidence>
<dbReference type="Proteomes" id="UP000265715">
    <property type="component" value="Unassembled WGS sequence"/>
</dbReference>
<evidence type="ECO:0000256" key="4">
    <source>
        <dbReference type="ARBA" id="ARBA00022989"/>
    </source>
</evidence>
<keyword evidence="5 6" id="KW-0472">Membrane</keyword>
<evidence type="ECO:0000256" key="5">
    <source>
        <dbReference type="ARBA" id="ARBA00023136"/>
    </source>
</evidence>
<dbReference type="EMBL" id="QXDL01000221">
    <property type="protein sequence ID" value="RIH80696.1"/>
    <property type="molecule type" value="Genomic_DNA"/>
</dbReference>
<dbReference type="InterPro" id="IPR017039">
    <property type="entry name" value="Virul_fac_BrkB"/>
</dbReference>
<dbReference type="PANTHER" id="PTHR30213">
    <property type="entry name" value="INNER MEMBRANE PROTEIN YHJD"/>
    <property type="match status" value="1"/>
</dbReference>
<dbReference type="PIRSF" id="PIRSF035875">
    <property type="entry name" value="RNase_BN"/>
    <property type="match status" value="1"/>
</dbReference>
<keyword evidence="4 6" id="KW-1133">Transmembrane helix</keyword>
<reference evidence="7 8" key="1">
    <citation type="submission" date="2018-08" db="EMBL/GenBank/DDBJ databases">
        <title>Meiothermus terrae DSM 26712 genome sequencing project.</title>
        <authorList>
            <person name="Da Costa M.S."/>
            <person name="Albuquerque L."/>
            <person name="Raposo P."/>
            <person name="Froufe H.J.C."/>
            <person name="Barroso C.S."/>
            <person name="Egas C."/>
        </authorList>
    </citation>
    <scope>NUCLEOTIDE SEQUENCE [LARGE SCALE GENOMIC DNA]</scope>
    <source>
        <strain evidence="7 8">DSM 26712</strain>
    </source>
</reference>
<keyword evidence="8" id="KW-1185">Reference proteome</keyword>
<accession>A0A399E9Z6</accession>
<evidence type="ECO:0000256" key="1">
    <source>
        <dbReference type="ARBA" id="ARBA00004651"/>
    </source>
</evidence>
<comment type="subcellular location">
    <subcellularLocation>
        <location evidence="1">Cell membrane</location>
        <topology evidence="1">Multi-pass membrane protein</topology>
    </subcellularLocation>
</comment>
<comment type="caution">
    <text evidence="7">The sequence shown here is derived from an EMBL/GenBank/DDBJ whole genome shotgun (WGS) entry which is preliminary data.</text>
</comment>
<evidence type="ECO:0000256" key="3">
    <source>
        <dbReference type="ARBA" id="ARBA00022692"/>
    </source>
</evidence>